<organism evidence="2 3">
    <name type="scientific">Shimia sagamensis</name>
    <dbReference type="NCBI Taxonomy" id="1566352"/>
    <lineage>
        <taxon>Bacteria</taxon>
        <taxon>Pseudomonadati</taxon>
        <taxon>Pseudomonadota</taxon>
        <taxon>Alphaproteobacteria</taxon>
        <taxon>Rhodobacterales</taxon>
        <taxon>Roseobacteraceae</taxon>
    </lineage>
</organism>
<reference evidence="2 3" key="1">
    <citation type="submission" date="2017-05" db="EMBL/GenBank/DDBJ databases">
        <authorList>
            <person name="Varghese N."/>
            <person name="Submissions S."/>
        </authorList>
    </citation>
    <scope>NUCLEOTIDE SEQUENCE [LARGE SCALE GENOMIC DNA]</scope>
    <source>
        <strain evidence="2 3">DSM 29734</strain>
    </source>
</reference>
<protein>
    <submittedName>
        <fullName evidence="2">Uncharacterized protein</fullName>
    </submittedName>
</protein>
<comment type="caution">
    <text evidence="2">The sequence shown here is derived from an EMBL/GenBank/DDBJ whole genome shotgun (WGS) entry which is preliminary data.</text>
</comment>
<feature type="transmembrane region" description="Helical" evidence="1">
    <location>
        <begin position="36"/>
        <end position="54"/>
    </location>
</feature>
<dbReference type="EMBL" id="FXTY01000002">
    <property type="protein sequence ID" value="SMP12967.1"/>
    <property type="molecule type" value="Genomic_DNA"/>
</dbReference>
<evidence type="ECO:0000256" key="1">
    <source>
        <dbReference type="SAM" id="Phobius"/>
    </source>
</evidence>
<dbReference type="Proteomes" id="UP001157961">
    <property type="component" value="Unassembled WGS sequence"/>
</dbReference>
<feature type="transmembrane region" description="Helical" evidence="1">
    <location>
        <begin position="66"/>
        <end position="91"/>
    </location>
</feature>
<evidence type="ECO:0000313" key="2">
    <source>
        <dbReference type="EMBL" id="SMP12967.1"/>
    </source>
</evidence>
<accession>A0ABY1NLP7</accession>
<keyword evidence="1" id="KW-0812">Transmembrane</keyword>
<proteinExistence type="predicted"/>
<keyword evidence="1" id="KW-0472">Membrane</keyword>
<keyword evidence="3" id="KW-1185">Reference proteome</keyword>
<keyword evidence="1" id="KW-1133">Transmembrane helix</keyword>
<sequence>MSKLQGSDPKVFWVYQLYNIGASALLKVFLPLTVGGINLAYPLFAAKVILLIWMTDFPQRRTLTALAFYIVACLDVCAMLLAGSFSIYSWVYALLF</sequence>
<dbReference type="RefSeq" id="WP_283425163.1">
    <property type="nucleotide sequence ID" value="NZ_FXTY01000002.1"/>
</dbReference>
<evidence type="ECO:0000313" key="3">
    <source>
        <dbReference type="Proteomes" id="UP001157961"/>
    </source>
</evidence>
<gene>
    <name evidence="2" type="ORF">SAMN06265373_102423</name>
</gene>
<name>A0ABY1NLP7_9RHOB</name>